<dbReference type="Gene3D" id="3.30.70.20">
    <property type="match status" value="1"/>
</dbReference>
<dbReference type="InterPro" id="IPR050157">
    <property type="entry name" value="PSI_iron-sulfur_center"/>
</dbReference>
<keyword evidence="6" id="KW-0408">Iron</keyword>
<dbReference type="GO" id="GO:0046872">
    <property type="term" value="F:metal ion binding"/>
    <property type="evidence" value="ECO:0007669"/>
    <property type="project" value="UniProtKB-KW"/>
</dbReference>
<evidence type="ECO:0000256" key="5">
    <source>
        <dbReference type="ARBA" id="ARBA00022723"/>
    </source>
</evidence>
<evidence type="ECO:0000313" key="10">
    <source>
        <dbReference type="Proteomes" id="UP000002217"/>
    </source>
</evidence>
<dbReference type="Gene3D" id="3.40.50.11440">
    <property type="match status" value="1"/>
</dbReference>
<evidence type="ECO:0000256" key="6">
    <source>
        <dbReference type="ARBA" id="ARBA00023004"/>
    </source>
</evidence>
<dbReference type="InterPro" id="IPR007160">
    <property type="entry name" value="DUF362"/>
</dbReference>
<dbReference type="Pfam" id="PF12838">
    <property type="entry name" value="Fer4_7"/>
    <property type="match status" value="1"/>
</dbReference>
<evidence type="ECO:0000256" key="7">
    <source>
        <dbReference type="ARBA" id="ARBA00023014"/>
    </source>
</evidence>
<dbReference type="eggNOG" id="COG2768">
    <property type="taxonomic scope" value="Bacteria"/>
</dbReference>
<keyword evidence="5" id="KW-0479">Metal-binding</keyword>
<reference evidence="9 10" key="1">
    <citation type="journal article" date="2009" name="Stand. Genomic Sci.">
        <title>Complete genome sequence of Desulfotomaculum acetoxidans type strain (5575).</title>
        <authorList>
            <person name="Spring S."/>
            <person name="Lapidus A."/>
            <person name="Schroder M."/>
            <person name="Gleim D."/>
            <person name="Sims D."/>
            <person name="Meincke L."/>
            <person name="Glavina Del Rio T."/>
            <person name="Tice H."/>
            <person name="Copeland A."/>
            <person name="Cheng J.F."/>
            <person name="Lucas S."/>
            <person name="Chen F."/>
            <person name="Nolan M."/>
            <person name="Bruce D."/>
            <person name="Goodwin L."/>
            <person name="Pitluck S."/>
            <person name="Ivanova N."/>
            <person name="Mavromatis K."/>
            <person name="Mikhailova N."/>
            <person name="Pati A."/>
            <person name="Chen A."/>
            <person name="Palaniappan K."/>
            <person name="Land M."/>
            <person name="Hauser L."/>
            <person name="Chang Y.J."/>
            <person name="Jeffries C.D."/>
            <person name="Chain P."/>
            <person name="Saunders E."/>
            <person name="Brettin T."/>
            <person name="Detter J.C."/>
            <person name="Goker M."/>
            <person name="Bristow J."/>
            <person name="Eisen J.A."/>
            <person name="Markowitz V."/>
            <person name="Hugenholtz P."/>
            <person name="Kyrpides N.C."/>
            <person name="Klenk H.P."/>
            <person name="Han C."/>
        </authorList>
    </citation>
    <scope>NUCLEOTIDE SEQUENCE [LARGE SCALE GENOMIC DNA]</scope>
    <source>
        <strain evidence="10">ATCC 49208 / DSM 771 / VKM B-1644</strain>
    </source>
</reference>
<dbReference type="PROSITE" id="PS51379">
    <property type="entry name" value="4FE4S_FER_2"/>
    <property type="match status" value="2"/>
</dbReference>
<dbReference type="PANTHER" id="PTHR24960:SF79">
    <property type="entry name" value="PHOTOSYSTEM I IRON-SULFUR CENTER"/>
    <property type="match status" value="1"/>
</dbReference>
<dbReference type="Proteomes" id="UP000002217">
    <property type="component" value="Chromosome"/>
</dbReference>
<keyword evidence="4" id="KW-0004">4Fe-4S</keyword>
<gene>
    <name evidence="9" type="ordered locus">Dtox_2557</name>
</gene>
<dbReference type="OrthoDB" id="9781559at2"/>
<dbReference type="AlphaFoldDB" id="C8W0U8"/>
<dbReference type="SUPFAM" id="SSF54862">
    <property type="entry name" value="4Fe-4S ferredoxins"/>
    <property type="match status" value="1"/>
</dbReference>
<evidence type="ECO:0000256" key="2">
    <source>
        <dbReference type="ARBA" id="ARBA00003532"/>
    </source>
</evidence>
<evidence type="ECO:0000313" key="9">
    <source>
        <dbReference type="EMBL" id="ACV63353.1"/>
    </source>
</evidence>
<sequence>MPSQVYFVNLRSRTYQENKISKIRNLFDRAGLNNLVQKDDLTAIKLHFGERGNDSFINPVFVRQVVDKVKSNGARPFLTDTNTLYSGSRHNAVDHLLTAMEHGFDYTVTGAPLIIADGLRSENFIEIEISKKHFSKVKLARDIVSANSVIVLSHFKGHEMAGFGGAIKNLAMGGAPAAGKKEQHASKMIVNQDKCIGCAQCSTVCPEKASTLNDNNKAEISPDSCIGCGECLTTCPEKAIEMDWETEIPALLERMTEYAYGVAKTHDKHIGYINFLINITPDCDCASWSDAPIVPDIGFLASTDPVAIDQASYDLVNKQISLSTSLLLSDCEAGADKFHCLRSHIDGTIQLSYGEEIGLGSRDYELILL</sequence>
<dbReference type="PROSITE" id="PS00198">
    <property type="entry name" value="4FE4S_FER_1"/>
    <property type="match status" value="1"/>
</dbReference>
<evidence type="ECO:0000256" key="1">
    <source>
        <dbReference type="ARBA" id="ARBA00001966"/>
    </source>
</evidence>
<dbReference type="InterPro" id="IPR017896">
    <property type="entry name" value="4Fe4S_Fe-S-bd"/>
</dbReference>
<dbReference type="PANTHER" id="PTHR24960">
    <property type="entry name" value="PHOTOSYSTEM I IRON-SULFUR CENTER-RELATED"/>
    <property type="match status" value="1"/>
</dbReference>
<keyword evidence="7" id="KW-0411">Iron-sulfur</keyword>
<evidence type="ECO:0000256" key="3">
    <source>
        <dbReference type="ARBA" id="ARBA00013529"/>
    </source>
</evidence>
<evidence type="ECO:0000259" key="8">
    <source>
        <dbReference type="PROSITE" id="PS51379"/>
    </source>
</evidence>
<name>C8W0U8_DESAS</name>
<dbReference type="HOGENOM" id="CLU_046240_0_0_9"/>
<protein>
    <recommendedName>
        <fullName evidence="3">Ferredoxin</fullName>
    </recommendedName>
</protein>
<feature type="domain" description="4Fe-4S ferredoxin-type" evidence="8">
    <location>
        <begin position="216"/>
        <end position="245"/>
    </location>
</feature>
<dbReference type="KEGG" id="dae:Dtox_2557"/>
<dbReference type="Pfam" id="PF04015">
    <property type="entry name" value="DUF362"/>
    <property type="match status" value="1"/>
</dbReference>
<dbReference type="GO" id="GO:0051539">
    <property type="term" value="F:4 iron, 4 sulfur cluster binding"/>
    <property type="evidence" value="ECO:0007669"/>
    <property type="project" value="UniProtKB-KW"/>
</dbReference>
<organism evidence="9 10">
    <name type="scientific">Desulfofarcimen acetoxidans (strain ATCC 49208 / DSM 771 / KCTC 5769 / VKM B-1644 / 5575)</name>
    <name type="common">Desulfotomaculum acetoxidans</name>
    <dbReference type="NCBI Taxonomy" id="485916"/>
    <lineage>
        <taxon>Bacteria</taxon>
        <taxon>Bacillati</taxon>
        <taxon>Bacillota</taxon>
        <taxon>Clostridia</taxon>
        <taxon>Eubacteriales</taxon>
        <taxon>Peptococcaceae</taxon>
        <taxon>Desulfofarcimen</taxon>
    </lineage>
</organism>
<comment type="cofactor">
    <cofactor evidence="1">
        <name>[4Fe-4S] cluster</name>
        <dbReference type="ChEBI" id="CHEBI:49883"/>
    </cofactor>
</comment>
<keyword evidence="10" id="KW-1185">Reference proteome</keyword>
<proteinExistence type="predicted"/>
<comment type="function">
    <text evidence="2">Ferredoxins are iron-sulfur proteins that transfer electrons in a wide variety of metabolic reactions.</text>
</comment>
<dbReference type="RefSeq" id="WP_015758048.1">
    <property type="nucleotide sequence ID" value="NC_013216.1"/>
</dbReference>
<accession>C8W0U8</accession>
<dbReference type="STRING" id="485916.Dtox_2557"/>
<dbReference type="EMBL" id="CP001720">
    <property type="protein sequence ID" value="ACV63353.1"/>
    <property type="molecule type" value="Genomic_DNA"/>
</dbReference>
<dbReference type="InterPro" id="IPR017900">
    <property type="entry name" value="4Fe4S_Fe_S_CS"/>
</dbReference>
<evidence type="ECO:0000256" key="4">
    <source>
        <dbReference type="ARBA" id="ARBA00022485"/>
    </source>
</evidence>
<feature type="domain" description="4Fe-4S ferredoxin-type" evidence="8">
    <location>
        <begin position="186"/>
        <end position="215"/>
    </location>
</feature>